<evidence type="ECO:0000313" key="8">
    <source>
        <dbReference type="EMBL" id="XDI05338.1"/>
    </source>
</evidence>
<dbReference type="CDD" id="cd08996">
    <property type="entry name" value="GH32_FFase"/>
    <property type="match status" value="1"/>
</dbReference>
<proteinExistence type="inferred from homology"/>
<dbReference type="SUPFAM" id="SSF75005">
    <property type="entry name" value="Arabinanase/levansucrase/invertase"/>
    <property type="match status" value="1"/>
</dbReference>
<evidence type="ECO:0000256" key="1">
    <source>
        <dbReference type="ARBA" id="ARBA00009902"/>
    </source>
</evidence>
<dbReference type="GO" id="GO:0004564">
    <property type="term" value="F:beta-fructofuranosidase activity"/>
    <property type="evidence" value="ECO:0007669"/>
    <property type="project" value="UniProtKB-EC"/>
</dbReference>
<evidence type="ECO:0000256" key="3">
    <source>
        <dbReference type="ARBA" id="ARBA00022801"/>
    </source>
</evidence>
<feature type="domain" description="Glycosyl hydrolase family 32 N-terminal" evidence="6">
    <location>
        <begin position="32"/>
        <end position="309"/>
    </location>
</feature>
<sequence>MFDTPRLPQPVPTSWPTFHLAHPGPGFARPGDPNCAFFWSGSYHLHYIYRSDDGYAFAHVSSPDMVRWTWHPTTLTPSTTGHGMWSGTGFITKEGRPAIAYHGAGPGDYYGYGPWKNFSAIALDDDLETWATPRPMTVSVRPGQDVSSISEWDPDVWLEGDTYFAIFGGHPGSGKPPTLLSSADLDQWDFRGIFLEGDLPDVGPDEDVSCPNFFALGDKHMLLCISHTRGCRYYLGSWNGEMFAPESHGRMNWSEGTFDAGPELTYFAPESLLTPDGRRVMWAWCVSPLLEQTGVQSLPRELTLLDDGSLGIAPLAELETLRSGGASSASFFVSDGERRMLSDVCSDAFELRLELARTSCGSFGVDVYADPDSGVGHPVRVDTATASISVCAVHAPLAIRPGDACVLRVFVDKNIIEVFVNDRQALAAVCPTWSGPGHVSLTSSGSGTTFDLVESWSLRSIYETE</sequence>
<dbReference type="Pfam" id="PF08244">
    <property type="entry name" value="Glyco_hydro_32C"/>
    <property type="match status" value="1"/>
</dbReference>
<dbReference type="GO" id="GO:0005975">
    <property type="term" value="P:carbohydrate metabolic process"/>
    <property type="evidence" value="ECO:0007669"/>
    <property type="project" value="InterPro"/>
</dbReference>
<feature type="domain" description="Glycosyl hydrolase family 32 C-terminal" evidence="7">
    <location>
        <begin position="317"/>
        <end position="456"/>
    </location>
</feature>
<name>A0AB39BGP3_9MICO</name>
<dbReference type="PANTHER" id="PTHR43101">
    <property type="entry name" value="BETA-FRUCTOSIDASE"/>
    <property type="match status" value="1"/>
</dbReference>
<evidence type="ECO:0000259" key="6">
    <source>
        <dbReference type="Pfam" id="PF00251"/>
    </source>
</evidence>
<dbReference type="RefSeq" id="WP_368497724.1">
    <property type="nucleotide sequence ID" value="NZ_CP162511.1"/>
</dbReference>
<dbReference type="SUPFAM" id="SSF49899">
    <property type="entry name" value="Concanavalin A-like lectins/glucanases"/>
    <property type="match status" value="1"/>
</dbReference>
<keyword evidence="4 5" id="KW-0326">Glycosidase</keyword>
<dbReference type="InterPro" id="IPR013148">
    <property type="entry name" value="Glyco_hydro_32_N"/>
</dbReference>
<evidence type="ECO:0000256" key="4">
    <source>
        <dbReference type="ARBA" id="ARBA00023295"/>
    </source>
</evidence>
<evidence type="ECO:0000259" key="7">
    <source>
        <dbReference type="Pfam" id="PF08244"/>
    </source>
</evidence>
<dbReference type="PANTHER" id="PTHR43101:SF1">
    <property type="entry name" value="BETA-FRUCTOSIDASE"/>
    <property type="match status" value="1"/>
</dbReference>
<organism evidence="8">
    <name type="scientific">Herbiconiux sp. A18JL235</name>
    <dbReference type="NCBI Taxonomy" id="3152363"/>
    <lineage>
        <taxon>Bacteria</taxon>
        <taxon>Bacillati</taxon>
        <taxon>Actinomycetota</taxon>
        <taxon>Actinomycetes</taxon>
        <taxon>Micrococcales</taxon>
        <taxon>Microbacteriaceae</taxon>
        <taxon>Herbiconiux</taxon>
    </lineage>
</organism>
<dbReference type="AlphaFoldDB" id="A0AB39BGP3"/>
<dbReference type="SMART" id="SM00640">
    <property type="entry name" value="Glyco_32"/>
    <property type="match status" value="1"/>
</dbReference>
<dbReference type="Gene3D" id="2.60.120.560">
    <property type="entry name" value="Exo-inulinase, domain 1"/>
    <property type="match status" value="1"/>
</dbReference>
<accession>A0AB39BGP3</accession>
<evidence type="ECO:0000256" key="5">
    <source>
        <dbReference type="RuleBase" id="RU362110"/>
    </source>
</evidence>
<dbReference type="EMBL" id="CP162511">
    <property type="protein sequence ID" value="XDI05338.1"/>
    <property type="molecule type" value="Genomic_DNA"/>
</dbReference>
<comment type="similarity">
    <text evidence="1 5">Belongs to the glycosyl hydrolase 32 family.</text>
</comment>
<dbReference type="Pfam" id="PF00251">
    <property type="entry name" value="Glyco_hydro_32N"/>
    <property type="match status" value="1"/>
</dbReference>
<evidence type="ECO:0000256" key="2">
    <source>
        <dbReference type="ARBA" id="ARBA00012758"/>
    </source>
</evidence>
<dbReference type="InterPro" id="IPR023296">
    <property type="entry name" value="Glyco_hydro_beta-prop_sf"/>
</dbReference>
<dbReference type="InterPro" id="IPR001362">
    <property type="entry name" value="Glyco_hydro_32"/>
</dbReference>
<dbReference type="EC" id="3.2.1.26" evidence="2"/>
<dbReference type="InterPro" id="IPR051214">
    <property type="entry name" value="GH32_Enzymes"/>
</dbReference>
<reference evidence="8" key="1">
    <citation type="submission" date="2024-05" db="EMBL/GenBank/DDBJ databases">
        <title>Herbiconiux sp. A18JL235.</title>
        <authorList>
            <person name="Zhang G."/>
        </authorList>
    </citation>
    <scope>NUCLEOTIDE SEQUENCE</scope>
    <source>
        <strain evidence="8">A18JL235</strain>
    </source>
</reference>
<keyword evidence="3 5" id="KW-0378">Hydrolase</keyword>
<dbReference type="Gene3D" id="2.115.10.20">
    <property type="entry name" value="Glycosyl hydrolase domain, family 43"/>
    <property type="match status" value="1"/>
</dbReference>
<dbReference type="InterPro" id="IPR013189">
    <property type="entry name" value="Glyco_hydro_32_C"/>
</dbReference>
<dbReference type="InterPro" id="IPR013320">
    <property type="entry name" value="ConA-like_dom_sf"/>
</dbReference>
<protein>
    <recommendedName>
        <fullName evidence="2">beta-fructofuranosidase</fullName>
        <ecNumber evidence="2">3.2.1.26</ecNumber>
    </recommendedName>
</protein>
<gene>
    <name evidence="8" type="ORF">ABFY20_18775</name>
</gene>